<evidence type="ECO:0000313" key="2">
    <source>
        <dbReference type="Proteomes" id="UP001153269"/>
    </source>
</evidence>
<keyword evidence="2" id="KW-1185">Reference proteome</keyword>
<dbReference type="EMBL" id="CADEAL010004491">
    <property type="protein sequence ID" value="CAB1460729.1"/>
    <property type="molecule type" value="Genomic_DNA"/>
</dbReference>
<comment type="caution">
    <text evidence="1">The sequence shown here is derived from an EMBL/GenBank/DDBJ whole genome shotgun (WGS) entry which is preliminary data.</text>
</comment>
<dbReference type="AlphaFoldDB" id="A0A9N7W0F4"/>
<name>A0A9N7W0F4_PLEPL</name>
<sequence length="171" mass="18665">MHSATQHQKDPPTNYNHLVRSTSLSPNIWGNQRWAALSLGDNRGGWLDREVFVEDGATDHWAGDKGAALCFNLLLSAGSPLSSPGPERQGSTPQFTLLSLPMSQVIACVTSVRHECGDQHCRGQLLPIERPTAAGKKPVLWREVLVLMDRSPLPEGSTPIQIITKIESVLP</sequence>
<gene>
    <name evidence="1" type="ORF">PLEPLA_LOCUS48601</name>
</gene>
<protein>
    <submittedName>
        <fullName evidence="1">Uncharacterized protein</fullName>
    </submittedName>
</protein>
<proteinExistence type="predicted"/>
<dbReference type="Proteomes" id="UP001153269">
    <property type="component" value="Unassembled WGS sequence"/>
</dbReference>
<reference evidence="1" key="1">
    <citation type="submission" date="2020-03" db="EMBL/GenBank/DDBJ databases">
        <authorList>
            <person name="Weist P."/>
        </authorList>
    </citation>
    <scope>NUCLEOTIDE SEQUENCE</scope>
</reference>
<organism evidence="1 2">
    <name type="scientific">Pleuronectes platessa</name>
    <name type="common">European plaice</name>
    <dbReference type="NCBI Taxonomy" id="8262"/>
    <lineage>
        <taxon>Eukaryota</taxon>
        <taxon>Metazoa</taxon>
        <taxon>Chordata</taxon>
        <taxon>Craniata</taxon>
        <taxon>Vertebrata</taxon>
        <taxon>Euteleostomi</taxon>
        <taxon>Actinopterygii</taxon>
        <taxon>Neopterygii</taxon>
        <taxon>Teleostei</taxon>
        <taxon>Neoteleostei</taxon>
        <taxon>Acanthomorphata</taxon>
        <taxon>Carangaria</taxon>
        <taxon>Pleuronectiformes</taxon>
        <taxon>Pleuronectoidei</taxon>
        <taxon>Pleuronectidae</taxon>
        <taxon>Pleuronectes</taxon>
    </lineage>
</organism>
<accession>A0A9N7W0F4</accession>
<evidence type="ECO:0000313" key="1">
    <source>
        <dbReference type="EMBL" id="CAB1460729.1"/>
    </source>
</evidence>